<gene>
    <name evidence="1" type="ORF">Vadar_030296</name>
</gene>
<sequence>MLMVYPKGVSSQRGEYLCLGIKLLADTSLPPGEQLFAEYKLRIRDQIHGQHHEKTDAALFSISTRSCWTYSKFLSLSAIHDTSKGFLVNDTLIVEGQIKRDERMATIMVVVVLVDGRASNGNNKCSSVVVVVKKRDGCSNGT</sequence>
<reference evidence="1 2" key="1">
    <citation type="journal article" date="2021" name="Hortic Res">
        <title>High-quality reference genome and annotation aids understanding of berry development for evergreen blueberry (Vaccinium darrowii).</title>
        <authorList>
            <person name="Yu J."/>
            <person name="Hulse-Kemp A.M."/>
            <person name="Babiker E."/>
            <person name="Staton M."/>
        </authorList>
    </citation>
    <scope>NUCLEOTIDE SEQUENCE [LARGE SCALE GENOMIC DNA]</scope>
    <source>
        <strain evidence="2">cv. NJ 8807/NJ 8810</strain>
        <tissue evidence="1">Young leaf</tissue>
    </source>
</reference>
<organism evidence="1 2">
    <name type="scientific">Vaccinium darrowii</name>
    <dbReference type="NCBI Taxonomy" id="229202"/>
    <lineage>
        <taxon>Eukaryota</taxon>
        <taxon>Viridiplantae</taxon>
        <taxon>Streptophyta</taxon>
        <taxon>Embryophyta</taxon>
        <taxon>Tracheophyta</taxon>
        <taxon>Spermatophyta</taxon>
        <taxon>Magnoliopsida</taxon>
        <taxon>eudicotyledons</taxon>
        <taxon>Gunneridae</taxon>
        <taxon>Pentapetalae</taxon>
        <taxon>asterids</taxon>
        <taxon>Ericales</taxon>
        <taxon>Ericaceae</taxon>
        <taxon>Vaccinioideae</taxon>
        <taxon>Vaccinieae</taxon>
        <taxon>Vaccinium</taxon>
    </lineage>
</organism>
<comment type="caution">
    <text evidence="1">The sequence shown here is derived from an EMBL/GenBank/DDBJ whole genome shotgun (WGS) entry which is preliminary data.</text>
</comment>
<evidence type="ECO:0000313" key="2">
    <source>
        <dbReference type="Proteomes" id="UP000828048"/>
    </source>
</evidence>
<name>A0ACB7X531_9ERIC</name>
<protein>
    <submittedName>
        <fullName evidence="1">Uncharacterized protein</fullName>
    </submittedName>
</protein>
<accession>A0ACB7X531</accession>
<keyword evidence="2" id="KW-1185">Reference proteome</keyword>
<evidence type="ECO:0000313" key="1">
    <source>
        <dbReference type="EMBL" id="KAH7835832.1"/>
    </source>
</evidence>
<dbReference type="Proteomes" id="UP000828048">
    <property type="component" value="Chromosome 2"/>
</dbReference>
<proteinExistence type="predicted"/>
<dbReference type="EMBL" id="CM037152">
    <property type="protein sequence ID" value="KAH7835832.1"/>
    <property type="molecule type" value="Genomic_DNA"/>
</dbReference>